<keyword evidence="2" id="KW-1133">Transmembrane helix</keyword>
<dbReference type="InterPro" id="IPR025874">
    <property type="entry name" value="DZR"/>
</dbReference>
<name>A0A939GZK9_9BURK</name>
<dbReference type="Proteomes" id="UP000664731">
    <property type="component" value="Unassembled WGS sequence"/>
</dbReference>
<proteinExistence type="predicted"/>
<reference evidence="4" key="1">
    <citation type="submission" date="2021-03" db="EMBL/GenBank/DDBJ databases">
        <title>Comamonas denitrificans.</title>
        <authorList>
            <person name="Finster K."/>
        </authorList>
    </citation>
    <scope>NUCLEOTIDE SEQUENCE</scope>
    <source>
        <strain evidence="4">MM2021_4</strain>
    </source>
</reference>
<evidence type="ECO:0000313" key="4">
    <source>
        <dbReference type="EMBL" id="MBO1248891.1"/>
    </source>
</evidence>
<keyword evidence="2" id="KW-0472">Membrane</keyword>
<keyword evidence="2" id="KW-0812">Transmembrane</keyword>
<dbReference type="AlphaFoldDB" id="A0A939GZK9"/>
<feature type="transmembrane region" description="Helical" evidence="2">
    <location>
        <begin position="117"/>
        <end position="139"/>
    </location>
</feature>
<dbReference type="Pfam" id="PF12773">
    <property type="entry name" value="DZR"/>
    <property type="match status" value="1"/>
</dbReference>
<evidence type="ECO:0000313" key="5">
    <source>
        <dbReference type="Proteomes" id="UP000664731"/>
    </source>
</evidence>
<feature type="domain" description="DZANK-type" evidence="3">
    <location>
        <begin position="3"/>
        <end position="56"/>
    </location>
</feature>
<evidence type="ECO:0000259" key="3">
    <source>
        <dbReference type="Pfam" id="PF12773"/>
    </source>
</evidence>
<gene>
    <name evidence="4" type="ORF">J1777_03430</name>
</gene>
<evidence type="ECO:0000256" key="1">
    <source>
        <dbReference type="SAM" id="MobiDB-lite"/>
    </source>
</evidence>
<accession>A0A939GZK9</accession>
<comment type="caution">
    <text evidence="4">The sequence shown here is derived from an EMBL/GenBank/DDBJ whole genome shotgun (WGS) entry which is preliminary data.</text>
</comment>
<dbReference type="EMBL" id="JAFNME010000005">
    <property type="protein sequence ID" value="MBO1248891.1"/>
    <property type="molecule type" value="Genomic_DNA"/>
</dbReference>
<keyword evidence="5" id="KW-1185">Reference proteome</keyword>
<evidence type="ECO:0000256" key="2">
    <source>
        <dbReference type="SAM" id="Phobius"/>
    </source>
</evidence>
<protein>
    <submittedName>
        <fullName evidence="4">Zinc-ribbon domain-containing protein</fullName>
    </submittedName>
</protein>
<sequence length="299" mass="30783">MQCTQCHAEFQDSAKFCPHCGHPAAVAVAPVLAPTLACAACQAPLKPEAKFCNHCGAAVARAPMAAQPVAVPPAPPVPESAPIKEAISAGKESKDEGNYPLPPLFPAEPATNMGNNVGLWIGGAIAFFAAIGGAVYLFMDNSPSPLKNKVGPMEVPAVSTPAPVMNAPTEPVAPALVTDSAPLNTPLAVAPQPVMVPDVPLPPSPEAPAQAEAKPVKRPVEQPKPVVRPVTREAPAPAPEVAPVPTPAPAPVAAVKSCGQASFLMRPVCALEGPATFWRCTPDGKRWNNDLPGCHRNDN</sequence>
<organism evidence="4 5">
    <name type="scientific">Comamonas denitrificans</name>
    <dbReference type="NCBI Taxonomy" id="117506"/>
    <lineage>
        <taxon>Bacteria</taxon>
        <taxon>Pseudomonadati</taxon>
        <taxon>Pseudomonadota</taxon>
        <taxon>Betaproteobacteria</taxon>
        <taxon>Burkholderiales</taxon>
        <taxon>Comamonadaceae</taxon>
        <taxon>Comamonas</taxon>
    </lineage>
</organism>
<feature type="region of interest" description="Disordered" evidence="1">
    <location>
        <begin position="201"/>
        <end position="223"/>
    </location>
</feature>